<evidence type="ECO:0000313" key="5">
    <source>
        <dbReference type="Proteomes" id="UP000478008"/>
    </source>
</evidence>
<gene>
    <name evidence="4" type="primary">GIM4</name>
    <name evidence="4" type="ORF">DEBR0S1_16380G</name>
</gene>
<dbReference type="GO" id="GO:0016272">
    <property type="term" value="C:prefoldin complex"/>
    <property type="evidence" value="ECO:0007669"/>
    <property type="project" value="InterPro"/>
</dbReference>
<dbReference type="AlphaFoldDB" id="A0A7D9CW35"/>
<dbReference type="OMA" id="CFKMIGG"/>
<dbReference type="InterPro" id="IPR027235">
    <property type="entry name" value="PFD2"/>
</dbReference>
<dbReference type="SUPFAM" id="SSF46579">
    <property type="entry name" value="Prefoldin"/>
    <property type="match status" value="1"/>
</dbReference>
<dbReference type="Gene3D" id="1.10.287.370">
    <property type="match status" value="1"/>
</dbReference>
<evidence type="ECO:0000313" key="4">
    <source>
        <dbReference type="EMBL" id="VUG16419.1"/>
    </source>
</evidence>
<dbReference type="Pfam" id="PF01920">
    <property type="entry name" value="Prefoldin_2"/>
    <property type="match status" value="1"/>
</dbReference>
<keyword evidence="5" id="KW-1185">Reference proteome</keyword>
<sequence>MSGRQDLQTQYNTYQQQIQDLSEKLVQIDSDLHEHEVVVATLRNLPENRRCWRMVDSCLVEMSCKDAVAALSSAITGMKKSTKRMSDEVGKKREEFTQWKQKNNVRIVRAE</sequence>
<keyword evidence="3" id="KW-0175">Coiled coil</keyword>
<dbReference type="Proteomes" id="UP000478008">
    <property type="component" value="Unassembled WGS sequence"/>
</dbReference>
<dbReference type="InterPro" id="IPR002777">
    <property type="entry name" value="PFD_beta-like"/>
</dbReference>
<evidence type="ECO:0000256" key="3">
    <source>
        <dbReference type="SAM" id="Coils"/>
    </source>
</evidence>
<dbReference type="PANTHER" id="PTHR13303">
    <property type="entry name" value="PREFOLDIN SUBUNIT 2"/>
    <property type="match status" value="1"/>
</dbReference>
<dbReference type="GO" id="GO:0006457">
    <property type="term" value="P:protein folding"/>
    <property type="evidence" value="ECO:0007669"/>
    <property type="project" value="InterPro"/>
</dbReference>
<comment type="similarity">
    <text evidence="1">Belongs to the prefoldin subunit beta family.</text>
</comment>
<proteinExistence type="inferred from homology"/>
<feature type="coiled-coil region" evidence="3">
    <location>
        <begin position="4"/>
        <end position="31"/>
    </location>
</feature>
<keyword evidence="2" id="KW-0143">Chaperone</keyword>
<dbReference type="GO" id="GO:0051082">
    <property type="term" value="F:unfolded protein binding"/>
    <property type="evidence" value="ECO:0007669"/>
    <property type="project" value="InterPro"/>
</dbReference>
<evidence type="ECO:0000256" key="1">
    <source>
        <dbReference type="ARBA" id="ARBA00008045"/>
    </source>
</evidence>
<organism evidence="4 5">
    <name type="scientific">Dekkera bruxellensis</name>
    <name type="common">Brettanomyces custersii</name>
    <dbReference type="NCBI Taxonomy" id="5007"/>
    <lineage>
        <taxon>Eukaryota</taxon>
        <taxon>Fungi</taxon>
        <taxon>Dikarya</taxon>
        <taxon>Ascomycota</taxon>
        <taxon>Saccharomycotina</taxon>
        <taxon>Pichiomycetes</taxon>
        <taxon>Pichiales</taxon>
        <taxon>Pichiaceae</taxon>
        <taxon>Brettanomyces</taxon>
    </lineage>
</organism>
<evidence type="ECO:0000256" key="2">
    <source>
        <dbReference type="ARBA" id="ARBA00023186"/>
    </source>
</evidence>
<dbReference type="InterPro" id="IPR009053">
    <property type="entry name" value="Prefoldin"/>
</dbReference>
<protein>
    <submittedName>
        <fullName evidence="4">DEBR0S1_16380g1_1</fullName>
    </submittedName>
</protein>
<name>A0A7D9CW35_DEKBR</name>
<dbReference type="EMBL" id="CABFWN010000001">
    <property type="protein sequence ID" value="VUG16419.1"/>
    <property type="molecule type" value="Genomic_DNA"/>
</dbReference>
<accession>A0A7D9CW35</accession>
<reference evidence="4 5" key="1">
    <citation type="submission" date="2019-07" db="EMBL/GenBank/DDBJ databases">
        <authorList>
            <person name="Friedrich A."/>
            <person name="Schacherer J."/>
        </authorList>
    </citation>
    <scope>NUCLEOTIDE SEQUENCE [LARGE SCALE GENOMIC DNA]</scope>
</reference>